<dbReference type="EMBL" id="PGCJ01000592">
    <property type="protein sequence ID" value="PLW25719.1"/>
    <property type="molecule type" value="Genomic_DNA"/>
</dbReference>
<evidence type="ECO:0000313" key="2">
    <source>
        <dbReference type="Proteomes" id="UP000235388"/>
    </source>
</evidence>
<dbReference type="Gene3D" id="3.40.50.300">
    <property type="entry name" value="P-loop containing nucleotide triphosphate hydrolases"/>
    <property type="match status" value="1"/>
</dbReference>
<dbReference type="InterPro" id="IPR027417">
    <property type="entry name" value="P-loop_NTPase"/>
</dbReference>
<organism evidence="1 2">
    <name type="scientific">Puccinia coronata f. sp. avenae</name>
    <dbReference type="NCBI Taxonomy" id="200324"/>
    <lineage>
        <taxon>Eukaryota</taxon>
        <taxon>Fungi</taxon>
        <taxon>Dikarya</taxon>
        <taxon>Basidiomycota</taxon>
        <taxon>Pucciniomycotina</taxon>
        <taxon>Pucciniomycetes</taxon>
        <taxon>Pucciniales</taxon>
        <taxon>Pucciniaceae</taxon>
        <taxon>Puccinia</taxon>
    </lineage>
</organism>
<dbReference type="SUPFAM" id="SSF52540">
    <property type="entry name" value="P-loop containing nucleoside triphosphate hydrolases"/>
    <property type="match status" value="1"/>
</dbReference>
<dbReference type="AlphaFoldDB" id="A0A2N5TJQ4"/>
<keyword evidence="2" id="KW-1185">Reference proteome</keyword>
<evidence type="ECO:0000313" key="1">
    <source>
        <dbReference type="EMBL" id="PLW25719.1"/>
    </source>
</evidence>
<dbReference type="OrthoDB" id="2505066at2759"/>
<comment type="caution">
    <text evidence="1">The sequence shown here is derived from an EMBL/GenBank/DDBJ whole genome shotgun (WGS) entry which is preliminary data.</text>
</comment>
<reference evidence="1 2" key="1">
    <citation type="submission" date="2017-11" db="EMBL/GenBank/DDBJ databases">
        <title>De novo assembly and phasing of dikaryotic genomes from two isolates of Puccinia coronata f. sp. avenae, the causal agent of oat crown rust.</title>
        <authorList>
            <person name="Miller M.E."/>
            <person name="Zhang Y."/>
            <person name="Omidvar V."/>
            <person name="Sperschneider J."/>
            <person name="Schwessinger B."/>
            <person name="Raley C."/>
            <person name="Palmer J.M."/>
            <person name="Garnica D."/>
            <person name="Upadhyaya N."/>
            <person name="Rathjen J."/>
            <person name="Taylor J.M."/>
            <person name="Park R.F."/>
            <person name="Dodds P.N."/>
            <person name="Hirsch C.D."/>
            <person name="Kianian S.F."/>
            <person name="Figueroa M."/>
        </authorList>
    </citation>
    <scope>NUCLEOTIDE SEQUENCE [LARGE SCALE GENOMIC DNA]</scope>
    <source>
        <strain evidence="1">12NC29</strain>
    </source>
</reference>
<dbReference type="STRING" id="200324.A0A2N5TJQ4"/>
<accession>A0A2N5TJQ4</accession>
<proteinExistence type="predicted"/>
<name>A0A2N5TJQ4_9BASI</name>
<sequence length="80" mass="9182">MAKRKRQKHLTIPSTITQLDDERLEDHVRNLTKMAFPGDEPKPLQVKAVAILARCRNTFLMAGTGFGKSRVAEMYHKLFK</sequence>
<dbReference type="Proteomes" id="UP000235388">
    <property type="component" value="Unassembled WGS sequence"/>
</dbReference>
<protein>
    <submittedName>
        <fullName evidence="1">Uncharacterized protein</fullName>
    </submittedName>
</protein>
<gene>
    <name evidence="1" type="ORF">PCANC_25927</name>
</gene>